<gene>
    <name evidence="2" type="ordered locus">AMED_1636</name>
</gene>
<keyword evidence="1" id="KW-0472">Membrane</keyword>
<keyword evidence="1" id="KW-0812">Transmembrane</keyword>
<reference evidence="2 3" key="1">
    <citation type="journal article" date="2010" name="Cell Res.">
        <title>Complete genome sequence of the rifamycin SV-producing Amycolatopsis mediterranei U32 revealed its genetic characteristics in phylogeny and metabolism.</title>
        <authorList>
            <person name="Zhao W."/>
            <person name="Zhong Y."/>
            <person name="Yuan H."/>
            <person name="Wang J."/>
            <person name="Zheng H."/>
            <person name="Wang Y."/>
            <person name="Cen X."/>
            <person name="Xu F."/>
            <person name="Bai J."/>
            <person name="Han X."/>
            <person name="Lu G."/>
            <person name="Zhu Y."/>
            <person name="Shao Z."/>
            <person name="Yan H."/>
            <person name="Li C."/>
            <person name="Peng N."/>
            <person name="Zhang Z."/>
            <person name="Zhang Y."/>
            <person name="Lin W."/>
            <person name="Fan Y."/>
            <person name="Qin Z."/>
            <person name="Hu Y."/>
            <person name="Zhu B."/>
            <person name="Wang S."/>
            <person name="Ding X."/>
            <person name="Zhao G.P."/>
        </authorList>
    </citation>
    <scope>NUCLEOTIDE SEQUENCE [LARGE SCALE GENOMIC DNA]</scope>
    <source>
        <strain evidence="3">U-32</strain>
    </source>
</reference>
<dbReference type="KEGG" id="amd:AMED_1636"/>
<dbReference type="GeneID" id="92869426"/>
<organism evidence="2 3">
    <name type="scientific">Amycolatopsis mediterranei (strain U-32)</name>
    <dbReference type="NCBI Taxonomy" id="749927"/>
    <lineage>
        <taxon>Bacteria</taxon>
        <taxon>Bacillati</taxon>
        <taxon>Actinomycetota</taxon>
        <taxon>Actinomycetes</taxon>
        <taxon>Pseudonocardiales</taxon>
        <taxon>Pseudonocardiaceae</taxon>
        <taxon>Amycolatopsis</taxon>
    </lineage>
</organism>
<name>A0A0H3CYM2_AMYMU</name>
<proteinExistence type="predicted"/>
<dbReference type="EMBL" id="CP002000">
    <property type="protein sequence ID" value="ADJ43448.1"/>
    <property type="molecule type" value="Genomic_DNA"/>
</dbReference>
<dbReference type="HOGENOM" id="CLU_775428_0_0_11"/>
<dbReference type="RefSeq" id="WP_013223534.1">
    <property type="nucleotide sequence ID" value="NC_014318.1"/>
</dbReference>
<evidence type="ECO:0000313" key="2">
    <source>
        <dbReference type="EMBL" id="ADJ43448.1"/>
    </source>
</evidence>
<dbReference type="PATRIC" id="fig|749927.5.peg.1683"/>
<dbReference type="eggNOG" id="ENOG503361C">
    <property type="taxonomic scope" value="Bacteria"/>
</dbReference>
<dbReference type="OrthoDB" id="5185175at2"/>
<protein>
    <submittedName>
        <fullName evidence="2">Uncharacterized protein</fullName>
    </submittedName>
</protein>
<keyword evidence="1" id="KW-1133">Transmembrane helix</keyword>
<evidence type="ECO:0000256" key="1">
    <source>
        <dbReference type="SAM" id="Phobius"/>
    </source>
</evidence>
<dbReference type="AlphaFoldDB" id="A0A0H3CYM2"/>
<evidence type="ECO:0000313" key="3">
    <source>
        <dbReference type="Proteomes" id="UP000000328"/>
    </source>
</evidence>
<sequence>MTDHELATKLKELAETPAPPARIDLDRARRLGERRRRVRTTVLVVGCAALVTAGGLTAVSAFRTTPPAAPAAVLPKPPSVAPSVAPAPTDNPLVTKASFGWLPEPIKGVEYGAGEHGDYALAIGRGDLAPMIWLAVYDQEPALDRRHDMGGRAVRVPVRVGDRDGYWITTDARDPLNRGNSYLRWPTGDGRWAELNAYYLALPDLQQVLLRVAGEVTFANRAVPLPLHISGLPEAFRVADIALWRRPDQDGVPWRAVLQYSSNGALATITVSPPGGRADGLGKPVCTTKNGLRACVAIDKPQATGITSQELLSRITPIGPDESKWTPHVIG</sequence>
<feature type="transmembrane region" description="Helical" evidence="1">
    <location>
        <begin position="40"/>
        <end position="62"/>
    </location>
</feature>
<dbReference type="Proteomes" id="UP000000328">
    <property type="component" value="Chromosome"/>
</dbReference>
<accession>A0A0H3CYM2</accession>